<dbReference type="Proteomes" id="UP000550787">
    <property type="component" value="Unassembled WGS sequence"/>
</dbReference>
<organism evidence="2 3">
    <name type="scientific">Gluconacetobacter diazotrophicus</name>
    <name type="common">Acetobacter diazotrophicus</name>
    <dbReference type="NCBI Taxonomy" id="33996"/>
    <lineage>
        <taxon>Bacteria</taxon>
        <taxon>Pseudomonadati</taxon>
        <taxon>Pseudomonadota</taxon>
        <taxon>Alphaproteobacteria</taxon>
        <taxon>Acetobacterales</taxon>
        <taxon>Acetobacteraceae</taxon>
        <taxon>Gluconacetobacter</taxon>
    </lineage>
</organism>
<protein>
    <submittedName>
        <fullName evidence="2">Uncharacterized protein</fullName>
    </submittedName>
</protein>
<evidence type="ECO:0000313" key="3">
    <source>
        <dbReference type="Proteomes" id="UP000550787"/>
    </source>
</evidence>
<name>A0A7W4FF64_GLUDI</name>
<sequence>MTLRTGVQRAPSWKNRIAGTGITIAVAGLAMTLVEPANAQTIDTLARDTTQHFSSAFAYGLNTICFIGGALLMLGAAVGIYQHQKNPNSVRPGYLIAGGLIGAVVFAFPYMAGVMTRSVTGQSISATGAQQAMTFTQ</sequence>
<dbReference type="RefSeq" id="WP_183115860.1">
    <property type="nucleotide sequence ID" value="NZ_JABEQG010000016.1"/>
</dbReference>
<proteinExistence type="predicted"/>
<keyword evidence="1" id="KW-0812">Transmembrane</keyword>
<feature type="transmembrane region" description="Helical" evidence="1">
    <location>
        <begin position="55"/>
        <end position="81"/>
    </location>
</feature>
<keyword evidence="1" id="KW-0472">Membrane</keyword>
<comment type="caution">
    <text evidence="2">The sequence shown here is derived from an EMBL/GenBank/DDBJ whole genome shotgun (WGS) entry which is preliminary data.</text>
</comment>
<accession>A0A7W4FF64</accession>
<reference evidence="2 3" key="1">
    <citation type="submission" date="2020-04" db="EMBL/GenBank/DDBJ databases">
        <title>Description of novel Gluconacetobacter.</title>
        <authorList>
            <person name="Sombolestani A."/>
        </authorList>
    </citation>
    <scope>NUCLEOTIDE SEQUENCE [LARGE SCALE GENOMIC DNA]</scope>
    <source>
        <strain evidence="2 3">LMG 7603</strain>
    </source>
</reference>
<keyword evidence="1" id="KW-1133">Transmembrane helix</keyword>
<feature type="transmembrane region" description="Helical" evidence="1">
    <location>
        <begin position="93"/>
        <end position="112"/>
    </location>
</feature>
<evidence type="ECO:0000313" key="2">
    <source>
        <dbReference type="EMBL" id="MBB2156630.1"/>
    </source>
</evidence>
<gene>
    <name evidence="2" type="ORF">HLH33_09965</name>
</gene>
<evidence type="ECO:0000256" key="1">
    <source>
        <dbReference type="SAM" id="Phobius"/>
    </source>
</evidence>
<dbReference type="EMBL" id="JABEQG010000016">
    <property type="protein sequence ID" value="MBB2156630.1"/>
    <property type="molecule type" value="Genomic_DNA"/>
</dbReference>
<dbReference type="AlphaFoldDB" id="A0A7W4FF64"/>